<dbReference type="InterPro" id="IPR050121">
    <property type="entry name" value="Cytochrome_P450_monoxygenase"/>
</dbReference>
<sequence>MILPLVLAIVASYVIATVIYNLFFHPLASTPGPLLARISCLPSFYHACKGDRHLWIWKQFQIHGDKIRAAPDLILFNTTRAYADIYGPRANTTRSAFYKMWQRSEHDVNTITATDPVLHAKKRRLLNLAFTEQSLKAASPFLVRHIDRWAELLVGEVDAGTEQDEVKNAALGGKRLWSSPRNMATWIDYLVFDLLGDLCFGQDFKTKEPGENKLKSLPHLIMKHVAVGYKLSKFPLLRLILWLKPRSLNAVMDRVRHKDIKDYSAFIENSVDQRIESYKSSSSSPSSSSVREDMFHFLITAKDPETNLPAFSRDHLLSEARLLVLAGTDTSATTICALFFYLVHNPAKLAKLVSEIRSEFSSLDDITLGPRLSQAKYLRACIDETLRLSHPAPSELPREVLSGGATIDGMFYPAGIVVGCANWSLGHNESVYGDANTFRPERWIPDEINTETDILNLRKGFHPFSIGPGNCAGQKVAMLELLLTFARTLWRLDVRIADGEKVKVGEGSKECGQDQKEPKQMVVKDAFLCLKDGPIVQFRRREM</sequence>
<keyword evidence="1" id="KW-0479">Metal-binding</keyword>
<keyword evidence="1" id="KW-0408">Iron</keyword>
<dbReference type="RefSeq" id="XP_033571368.1">
    <property type="nucleotide sequence ID" value="XM_033728462.1"/>
</dbReference>
<dbReference type="SUPFAM" id="SSF48264">
    <property type="entry name" value="Cytochrome P450"/>
    <property type="match status" value="1"/>
</dbReference>
<comment type="cofactor">
    <cofactor evidence="1">
        <name>heme</name>
        <dbReference type="ChEBI" id="CHEBI:30413"/>
    </cofactor>
</comment>
<dbReference type="GO" id="GO:0004497">
    <property type="term" value="F:monooxygenase activity"/>
    <property type="evidence" value="ECO:0007669"/>
    <property type="project" value="UniProtKB-KW"/>
</dbReference>
<dbReference type="AlphaFoldDB" id="A0A6A6Y8W8"/>
<organism evidence="2">
    <name type="scientific">Mytilinidion resinicola</name>
    <dbReference type="NCBI Taxonomy" id="574789"/>
    <lineage>
        <taxon>Eukaryota</taxon>
        <taxon>Fungi</taxon>
        <taxon>Dikarya</taxon>
        <taxon>Ascomycota</taxon>
        <taxon>Pezizomycotina</taxon>
        <taxon>Dothideomycetes</taxon>
        <taxon>Pleosporomycetidae</taxon>
        <taxon>Mytilinidiales</taxon>
        <taxon>Mytilinidiaceae</taxon>
        <taxon>Mytilinidion</taxon>
    </lineage>
</organism>
<dbReference type="Pfam" id="PF00067">
    <property type="entry name" value="p450"/>
    <property type="match status" value="1"/>
</dbReference>
<feature type="binding site" description="axial binding residue" evidence="1">
    <location>
        <position position="471"/>
    </location>
    <ligand>
        <name>heme</name>
        <dbReference type="ChEBI" id="CHEBI:30413"/>
    </ligand>
    <ligandPart>
        <name>Fe</name>
        <dbReference type="ChEBI" id="CHEBI:18248"/>
    </ligandPart>
</feature>
<keyword evidence="3" id="KW-1185">Reference proteome</keyword>
<accession>A0A6A6Y8W8</accession>
<evidence type="ECO:0000256" key="1">
    <source>
        <dbReference type="PIRSR" id="PIRSR602401-1"/>
    </source>
</evidence>
<evidence type="ECO:0000313" key="3">
    <source>
        <dbReference type="Proteomes" id="UP000504636"/>
    </source>
</evidence>
<dbReference type="PANTHER" id="PTHR24305:SF226">
    <property type="entry name" value="CYTOCHROME P450 MONOOXYGENASE"/>
    <property type="match status" value="1"/>
</dbReference>
<dbReference type="CDD" id="cd11061">
    <property type="entry name" value="CYP67-like"/>
    <property type="match status" value="1"/>
</dbReference>
<keyword evidence="2" id="KW-0503">Monooxygenase</keyword>
<dbReference type="GO" id="GO:0016705">
    <property type="term" value="F:oxidoreductase activity, acting on paired donors, with incorporation or reduction of molecular oxygen"/>
    <property type="evidence" value="ECO:0007669"/>
    <property type="project" value="InterPro"/>
</dbReference>
<keyword evidence="2" id="KW-0560">Oxidoreductase</keyword>
<dbReference type="Gene3D" id="1.10.630.10">
    <property type="entry name" value="Cytochrome P450"/>
    <property type="match status" value="1"/>
</dbReference>
<protein>
    <submittedName>
        <fullName evidence="2 4">Benzoate 4-monooxygenase cytochrome P450</fullName>
    </submittedName>
</protein>
<dbReference type="InterPro" id="IPR036396">
    <property type="entry name" value="Cyt_P450_sf"/>
</dbReference>
<keyword evidence="1" id="KW-0349">Heme</keyword>
<dbReference type="GO" id="GO:0005506">
    <property type="term" value="F:iron ion binding"/>
    <property type="evidence" value="ECO:0007669"/>
    <property type="project" value="InterPro"/>
</dbReference>
<dbReference type="Proteomes" id="UP000504636">
    <property type="component" value="Unplaced"/>
</dbReference>
<name>A0A6A6Y8W8_9PEZI</name>
<reference evidence="2 4" key="1">
    <citation type="journal article" date="2020" name="Stud. Mycol.">
        <title>101 Dothideomycetes genomes: a test case for predicting lifestyles and emergence of pathogens.</title>
        <authorList>
            <person name="Haridas S."/>
            <person name="Albert R."/>
            <person name="Binder M."/>
            <person name="Bloem J."/>
            <person name="Labutti K."/>
            <person name="Salamov A."/>
            <person name="Andreopoulos B."/>
            <person name="Baker S."/>
            <person name="Barry K."/>
            <person name="Bills G."/>
            <person name="Bluhm B."/>
            <person name="Cannon C."/>
            <person name="Castanera R."/>
            <person name="Culley D."/>
            <person name="Daum C."/>
            <person name="Ezra D."/>
            <person name="Gonzalez J."/>
            <person name="Henrissat B."/>
            <person name="Kuo A."/>
            <person name="Liang C."/>
            <person name="Lipzen A."/>
            <person name="Lutzoni F."/>
            <person name="Magnuson J."/>
            <person name="Mondo S."/>
            <person name="Nolan M."/>
            <person name="Ohm R."/>
            <person name="Pangilinan J."/>
            <person name="Park H.-J."/>
            <person name="Ramirez L."/>
            <person name="Alfaro M."/>
            <person name="Sun H."/>
            <person name="Tritt A."/>
            <person name="Yoshinaga Y."/>
            <person name="Zwiers L.-H."/>
            <person name="Turgeon B."/>
            <person name="Goodwin S."/>
            <person name="Spatafora J."/>
            <person name="Crous P."/>
            <person name="Grigoriev I."/>
        </authorList>
    </citation>
    <scope>NUCLEOTIDE SEQUENCE</scope>
    <source>
        <strain evidence="2 4">CBS 304.34</strain>
    </source>
</reference>
<evidence type="ECO:0000313" key="2">
    <source>
        <dbReference type="EMBL" id="KAF2804404.1"/>
    </source>
</evidence>
<dbReference type="EMBL" id="MU003713">
    <property type="protein sequence ID" value="KAF2804404.1"/>
    <property type="molecule type" value="Genomic_DNA"/>
</dbReference>
<dbReference type="GO" id="GO:0020037">
    <property type="term" value="F:heme binding"/>
    <property type="evidence" value="ECO:0007669"/>
    <property type="project" value="InterPro"/>
</dbReference>
<dbReference type="OrthoDB" id="1470350at2759"/>
<evidence type="ECO:0000313" key="4">
    <source>
        <dbReference type="RefSeq" id="XP_033571368.1"/>
    </source>
</evidence>
<reference evidence="4" key="2">
    <citation type="submission" date="2020-04" db="EMBL/GenBank/DDBJ databases">
        <authorList>
            <consortium name="NCBI Genome Project"/>
        </authorList>
    </citation>
    <scope>NUCLEOTIDE SEQUENCE</scope>
    <source>
        <strain evidence="4">CBS 304.34</strain>
    </source>
</reference>
<proteinExistence type="predicted"/>
<dbReference type="InterPro" id="IPR001128">
    <property type="entry name" value="Cyt_P450"/>
</dbReference>
<dbReference type="InterPro" id="IPR002401">
    <property type="entry name" value="Cyt_P450_E_grp-I"/>
</dbReference>
<gene>
    <name evidence="2 4" type="ORF">BDZ99DRAFT_575406</name>
</gene>
<dbReference type="PRINTS" id="PR00385">
    <property type="entry name" value="P450"/>
</dbReference>
<dbReference type="PRINTS" id="PR00463">
    <property type="entry name" value="EP450I"/>
</dbReference>
<dbReference type="GeneID" id="54469355"/>
<dbReference type="PANTHER" id="PTHR24305">
    <property type="entry name" value="CYTOCHROME P450"/>
    <property type="match status" value="1"/>
</dbReference>
<reference evidence="4" key="3">
    <citation type="submission" date="2025-04" db="UniProtKB">
        <authorList>
            <consortium name="RefSeq"/>
        </authorList>
    </citation>
    <scope>IDENTIFICATION</scope>
    <source>
        <strain evidence="4">CBS 304.34</strain>
    </source>
</reference>